<sequence>MTDQRTPVVLVCGWQEDASPIARAFQREGTSIVHYDLAEVKTGVICRALTTTDGVTPRMRTTLLAAAPGRASDAIREDLLPLLRRLASRSRVERIVLLVPPMIDIEDLRGSISTAAITGMVGHRDGPLRQDVRIHAVISALDSATWFADATSAEALAGRGLAGTPPEATVASAVTAWARAADGIVVLGASHGDPELDEAPRLAAVLDRLAPGVPIAWQGSDLVPDPHDLLALLPAEASSPATPGIHDPLLGAQPPLESEHGIQWLEFGATRPFHPQRLHEALDPILDGTIHARGRAWLATAPGTMLWLESSGGGLTISAADRWLAAMTPAEHDEQPAERTAMAAARWTPEHGDRHTALVLLVHDGQPERVRDALAAALVTESELAAGHELWRTWEDPFGAWHQDPCAGFPGTGATTGAIDIDTRKEGD</sequence>
<dbReference type="InterPro" id="IPR051927">
    <property type="entry name" value="Zn_Chap_cDPG_Synth"/>
</dbReference>
<dbReference type="SMART" id="SM00833">
    <property type="entry name" value="CobW_C"/>
    <property type="match status" value="1"/>
</dbReference>
<dbReference type="NCBIfam" id="NF047431">
    <property type="entry name" value="hiber_recruit"/>
    <property type="match status" value="1"/>
</dbReference>
<evidence type="ECO:0000259" key="1">
    <source>
        <dbReference type="SMART" id="SM00833"/>
    </source>
</evidence>
<accession>A0A927PM77</accession>
<organism evidence="2 3">
    <name type="scientific">Lolliginicoccus lacisalsi</name>
    <dbReference type="NCBI Taxonomy" id="2742202"/>
    <lineage>
        <taxon>Bacteria</taxon>
        <taxon>Bacillati</taxon>
        <taxon>Actinomycetota</taxon>
        <taxon>Actinomycetes</taxon>
        <taxon>Mycobacteriales</taxon>
        <taxon>Hoyosellaceae</taxon>
        <taxon>Lolliginicoccus</taxon>
    </lineage>
</organism>
<evidence type="ECO:0000313" key="3">
    <source>
        <dbReference type="Proteomes" id="UP000642993"/>
    </source>
</evidence>
<dbReference type="Pfam" id="PF07683">
    <property type="entry name" value="CobW_C"/>
    <property type="match status" value="1"/>
</dbReference>
<proteinExistence type="predicted"/>
<name>A0A927PM77_9ACTN</name>
<dbReference type="PANTHER" id="PTHR43603:SF1">
    <property type="entry name" value="ZINC-REGULATED GTPASE METALLOPROTEIN ACTIVATOR 1"/>
    <property type="match status" value="1"/>
</dbReference>
<comment type="caution">
    <text evidence="2">The sequence shown here is derived from an EMBL/GenBank/DDBJ whole genome shotgun (WGS) entry which is preliminary data.</text>
</comment>
<dbReference type="AlphaFoldDB" id="A0A927PM77"/>
<dbReference type="Proteomes" id="UP000642993">
    <property type="component" value="Unassembled WGS sequence"/>
</dbReference>
<dbReference type="EMBL" id="JACYWE010000003">
    <property type="protein sequence ID" value="MBD8506091.1"/>
    <property type="molecule type" value="Genomic_DNA"/>
</dbReference>
<dbReference type="InterPro" id="IPR011629">
    <property type="entry name" value="CobW-like_C"/>
</dbReference>
<keyword evidence="3" id="KW-1185">Reference proteome</keyword>
<dbReference type="PANTHER" id="PTHR43603">
    <property type="entry name" value="COBW DOMAIN-CONTAINING PROTEIN DDB_G0274527"/>
    <property type="match status" value="1"/>
</dbReference>
<feature type="domain" description="CobW C-terminal" evidence="1">
    <location>
        <begin position="262"/>
        <end position="378"/>
    </location>
</feature>
<protein>
    <submittedName>
        <fullName evidence="2">GTP-binding protein</fullName>
    </submittedName>
</protein>
<gene>
    <name evidence="2" type="ORF">HT102_06305</name>
</gene>
<reference evidence="2" key="1">
    <citation type="submission" date="2020-09" db="EMBL/GenBank/DDBJ databases">
        <title>Hoyosella lacisalsi sp. nov., a halotolerant actinobacterium isolated from soil of Lake Gudzhirganskoe.</title>
        <authorList>
            <person name="Yang Q."/>
            <person name="Guo P.Y."/>
            <person name="Liu S.W."/>
            <person name="Li F.N."/>
            <person name="Sun C.H."/>
        </authorList>
    </citation>
    <scope>NUCLEOTIDE SEQUENCE</scope>
    <source>
        <strain evidence="2">G463</strain>
    </source>
</reference>
<evidence type="ECO:0000313" key="2">
    <source>
        <dbReference type="EMBL" id="MBD8506091.1"/>
    </source>
</evidence>